<gene>
    <name evidence="1" type="ORF">MANES_04G077100v8</name>
</gene>
<proteinExistence type="predicted"/>
<keyword evidence="2" id="KW-1185">Reference proteome</keyword>
<comment type="caution">
    <text evidence="1">The sequence shown here is derived from an EMBL/GenBank/DDBJ whole genome shotgun (WGS) entry which is preliminary data.</text>
</comment>
<evidence type="ECO:0000313" key="1">
    <source>
        <dbReference type="EMBL" id="KAG8655834.1"/>
    </source>
</evidence>
<reference evidence="2" key="1">
    <citation type="journal article" date="2016" name="Nat. Biotechnol.">
        <title>Sequencing wild and cultivated cassava and related species reveals extensive interspecific hybridization and genetic diversity.</title>
        <authorList>
            <person name="Bredeson J.V."/>
            <person name="Lyons J.B."/>
            <person name="Prochnik S.E."/>
            <person name="Wu G.A."/>
            <person name="Ha C.M."/>
            <person name="Edsinger-Gonzales E."/>
            <person name="Grimwood J."/>
            <person name="Schmutz J."/>
            <person name="Rabbi I.Y."/>
            <person name="Egesi C."/>
            <person name="Nauluvula P."/>
            <person name="Lebot V."/>
            <person name="Ndunguru J."/>
            <person name="Mkamilo G."/>
            <person name="Bart R.S."/>
            <person name="Setter T.L."/>
            <person name="Gleadow R.M."/>
            <person name="Kulakow P."/>
            <person name="Ferguson M.E."/>
            <person name="Rounsley S."/>
            <person name="Rokhsar D.S."/>
        </authorList>
    </citation>
    <scope>NUCLEOTIDE SEQUENCE [LARGE SCALE GENOMIC DNA]</scope>
    <source>
        <strain evidence="2">cv. AM560-2</strain>
    </source>
</reference>
<protein>
    <submittedName>
        <fullName evidence="1">Uncharacterized protein</fullName>
    </submittedName>
</protein>
<sequence>MAMSTCVSPNGWERLTTVATKYKNNLPSSALTFWHHQRGPSTTTSSRCCSHLFSAFGAYRRPFGPATLLSGARLRYSLLATRYFWCSPSSPMVTRCSPLAENLAATLSNPLFVTVVIPLYLSLFCLLQAQLDHL</sequence>
<evidence type="ECO:0000313" key="2">
    <source>
        <dbReference type="Proteomes" id="UP000091857"/>
    </source>
</evidence>
<organism evidence="1 2">
    <name type="scientific">Manihot esculenta</name>
    <name type="common">Cassava</name>
    <name type="synonym">Jatropha manihot</name>
    <dbReference type="NCBI Taxonomy" id="3983"/>
    <lineage>
        <taxon>Eukaryota</taxon>
        <taxon>Viridiplantae</taxon>
        <taxon>Streptophyta</taxon>
        <taxon>Embryophyta</taxon>
        <taxon>Tracheophyta</taxon>
        <taxon>Spermatophyta</taxon>
        <taxon>Magnoliopsida</taxon>
        <taxon>eudicotyledons</taxon>
        <taxon>Gunneridae</taxon>
        <taxon>Pentapetalae</taxon>
        <taxon>rosids</taxon>
        <taxon>fabids</taxon>
        <taxon>Malpighiales</taxon>
        <taxon>Euphorbiaceae</taxon>
        <taxon>Crotonoideae</taxon>
        <taxon>Manihoteae</taxon>
        <taxon>Manihot</taxon>
    </lineage>
</organism>
<name>A0ACB7HSQ9_MANES</name>
<dbReference type="Proteomes" id="UP000091857">
    <property type="component" value="Chromosome 4"/>
</dbReference>
<accession>A0ACB7HSQ9</accession>
<dbReference type="EMBL" id="CM004390">
    <property type="protein sequence ID" value="KAG8655834.1"/>
    <property type="molecule type" value="Genomic_DNA"/>
</dbReference>